<gene>
    <name evidence="9" type="ORF">SAMN05216214_10680</name>
</gene>
<dbReference type="GO" id="GO:0005886">
    <property type="term" value="C:plasma membrane"/>
    <property type="evidence" value="ECO:0007669"/>
    <property type="project" value="UniProtKB-SubCell"/>
</dbReference>
<dbReference type="InterPro" id="IPR005744">
    <property type="entry name" value="Hy-lIII"/>
</dbReference>
<dbReference type="InterPro" id="IPR004254">
    <property type="entry name" value="AdipoR/HlyIII-related"/>
</dbReference>
<proteinExistence type="inferred from homology"/>
<keyword evidence="10" id="KW-1185">Reference proteome</keyword>
<feature type="transmembrane region" description="Helical" evidence="8">
    <location>
        <begin position="180"/>
        <end position="199"/>
    </location>
</feature>
<comment type="similarity">
    <text evidence="2">Belongs to the UPF0073 (Hly-III) family.</text>
</comment>
<dbReference type="AlphaFoldDB" id="A0A1H7KUS5"/>
<feature type="transmembrane region" description="Helical" evidence="8">
    <location>
        <begin position="211"/>
        <end position="229"/>
    </location>
</feature>
<dbReference type="GO" id="GO:0046872">
    <property type="term" value="F:metal ion binding"/>
    <property type="evidence" value="ECO:0007669"/>
    <property type="project" value="UniProtKB-KW"/>
</dbReference>
<protein>
    <submittedName>
        <fullName evidence="9">Hemolysin III</fullName>
    </submittedName>
</protein>
<dbReference type="Proteomes" id="UP000185766">
    <property type="component" value="Unassembled WGS sequence"/>
</dbReference>
<sequence>MARQPALALHSLKALVQGHLVSHYSFAEETFNAITHGVGALASVAAGAVLITLASLYGDAWQITSAAIFVATLILLYSASTLYHAIPHEAAKKRLKIFDHCAIYLLIAGTYTPFTLVSLRDDWGWLLFGLIWTLAISGVVFKLFFTGRFKLLSTLLYIGMGWLAVVAAKPLLEALSSATLNWLVAGGLAYTLGCVFYLSKRLPFSHGIWHLFVLTGSVCHFAAVLLTVTA</sequence>
<dbReference type="STRING" id="1429083.GCA_001885685_01010"/>
<feature type="binding site" evidence="7">
    <location>
        <position position="210"/>
    </location>
    <ligand>
        <name>Zn(2+)</name>
        <dbReference type="ChEBI" id="CHEBI:29105"/>
    </ligand>
</feature>
<dbReference type="NCBIfam" id="TIGR01065">
    <property type="entry name" value="hlyIII"/>
    <property type="match status" value="1"/>
</dbReference>
<evidence type="ECO:0000313" key="9">
    <source>
        <dbReference type="EMBL" id="SEK90280.1"/>
    </source>
</evidence>
<dbReference type="Pfam" id="PF03006">
    <property type="entry name" value="HlyIII"/>
    <property type="match status" value="1"/>
</dbReference>
<evidence type="ECO:0000256" key="8">
    <source>
        <dbReference type="SAM" id="Phobius"/>
    </source>
</evidence>
<dbReference type="PANTHER" id="PTHR20855">
    <property type="entry name" value="ADIPOR/PROGESTIN RECEPTOR-RELATED"/>
    <property type="match status" value="1"/>
</dbReference>
<evidence type="ECO:0000256" key="5">
    <source>
        <dbReference type="ARBA" id="ARBA00022989"/>
    </source>
</evidence>
<evidence type="ECO:0000256" key="6">
    <source>
        <dbReference type="ARBA" id="ARBA00023136"/>
    </source>
</evidence>
<dbReference type="GO" id="GO:0140911">
    <property type="term" value="F:pore-forming activity"/>
    <property type="evidence" value="ECO:0007669"/>
    <property type="project" value="InterPro"/>
</dbReference>
<dbReference type="EMBL" id="FOAS01000006">
    <property type="protein sequence ID" value="SEK90280.1"/>
    <property type="molecule type" value="Genomic_DNA"/>
</dbReference>
<feature type="transmembrane region" description="Helical" evidence="8">
    <location>
        <begin position="63"/>
        <end position="85"/>
    </location>
</feature>
<dbReference type="OrthoDB" id="9813689at2"/>
<evidence type="ECO:0000256" key="1">
    <source>
        <dbReference type="ARBA" id="ARBA00004651"/>
    </source>
</evidence>
<feature type="transmembrane region" description="Helical" evidence="8">
    <location>
        <begin position="151"/>
        <end position="168"/>
    </location>
</feature>
<feature type="binding site" evidence="7">
    <location>
        <position position="206"/>
    </location>
    <ligand>
        <name>Zn(2+)</name>
        <dbReference type="ChEBI" id="CHEBI:29105"/>
    </ligand>
</feature>
<keyword evidence="7" id="KW-0479">Metal-binding</keyword>
<evidence type="ECO:0000256" key="7">
    <source>
        <dbReference type="PIRSR" id="PIRSR604254-1"/>
    </source>
</evidence>
<feature type="transmembrane region" description="Helical" evidence="8">
    <location>
        <begin position="38"/>
        <end position="57"/>
    </location>
</feature>
<organism evidence="9 10">
    <name type="scientific">Atopomonas hussainii</name>
    <dbReference type="NCBI Taxonomy" id="1429083"/>
    <lineage>
        <taxon>Bacteria</taxon>
        <taxon>Pseudomonadati</taxon>
        <taxon>Pseudomonadota</taxon>
        <taxon>Gammaproteobacteria</taxon>
        <taxon>Pseudomonadales</taxon>
        <taxon>Pseudomonadaceae</taxon>
        <taxon>Atopomonas</taxon>
    </lineage>
</organism>
<keyword evidence="4 8" id="KW-0812">Transmembrane</keyword>
<keyword evidence="6 8" id="KW-0472">Membrane</keyword>
<accession>A0A1H7KUS5</accession>
<dbReference type="PANTHER" id="PTHR20855:SF3">
    <property type="entry name" value="LD03007P"/>
    <property type="match status" value="1"/>
</dbReference>
<comment type="subcellular location">
    <subcellularLocation>
        <location evidence="1">Cell membrane</location>
        <topology evidence="1">Multi-pass membrane protein</topology>
    </subcellularLocation>
</comment>
<evidence type="ECO:0000256" key="3">
    <source>
        <dbReference type="ARBA" id="ARBA00022475"/>
    </source>
</evidence>
<reference evidence="9 10" key="1">
    <citation type="submission" date="2016-10" db="EMBL/GenBank/DDBJ databases">
        <authorList>
            <person name="de Groot N.N."/>
        </authorList>
    </citation>
    <scope>NUCLEOTIDE SEQUENCE [LARGE SCALE GENOMIC DNA]</scope>
    <source>
        <strain evidence="9 10">JCM 19513</strain>
    </source>
</reference>
<keyword evidence="5 8" id="KW-1133">Transmembrane helix</keyword>
<feature type="transmembrane region" description="Helical" evidence="8">
    <location>
        <begin position="123"/>
        <end position="144"/>
    </location>
</feature>
<feature type="transmembrane region" description="Helical" evidence="8">
    <location>
        <begin position="97"/>
        <end position="117"/>
    </location>
</feature>
<feature type="binding site" evidence="7">
    <location>
        <position position="84"/>
    </location>
    <ligand>
        <name>Zn(2+)</name>
        <dbReference type="ChEBI" id="CHEBI:29105"/>
    </ligand>
</feature>
<evidence type="ECO:0000256" key="4">
    <source>
        <dbReference type="ARBA" id="ARBA00022692"/>
    </source>
</evidence>
<evidence type="ECO:0000256" key="2">
    <source>
        <dbReference type="ARBA" id="ARBA00008488"/>
    </source>
</evidence>
<evidence type="ECO:0000313" key="10">
    <source>
        <dbReference type="Proteomes" id="UP000185766"/>
    </source>
</evidence>
<keyword evidence="7" id="KW-0862">Zinc</keyword>
<keyword evidence="3" id="KW-1003">Cell membrane</keyword>
<name>A0A1H7KUS5_9GAMM</name>